<evidence type="ECO:0000256" key="3">
    <source>
        <dbReference type="ARBA" id="ARBA00023015"/>
    </source>
</evidence>
<accession>A0A445MG99</accession>
<keyword evidence="5 9" id="KW-0238">DNA-binding</keyword>
<evidence type="ECO:0000256" key="8">
    <source>
        <dbReference type="ARBA" id="ARBA00023242"/>
    </source>
</evidence>
<feature type="region of interest" description="Disordered" evidence="12">
    <location>
        <begin position="1"/>
        <end position="74"/>
    </location>
</feature>
<evidence type="ECO:0000256" key="4">
    <source>
        <dbReference type="ARBA" id="ARBA00023054"/>
    </source>
</evidence>
<evidence type="ECO:0000256" key="9">
    <source>
        <dbReference type="PROSITE-ProRule" id="PRU00108"/>
    </source>
</evidence>
<feature type="domain" description="Homeobox" evidence="13">
    <location>
        <begin position="63"/>
        <end position="123"/>
    </location>
</feature>
<comment type="subcellular location">
    <subcellularLocation>
        <location evidence="1 9 10">Nucleus</location>
    </subcellularLocation>
</comment>
<dbReference type="GO" id="GO:0005634">
    <property type="term" value="C:nucleus"/>
    <property type="evidence" value="ECO:0007669"/>
    <property type="project" value="UniProtKB-SubCell"/>
</dbReference>
<dbReference type="PANTHER" id="PTHR45654:SF24">
    <property type="entry name" value="HOMEOBOX-LEUCINE ZIPPER PROTEIN GLABRA 2"/>
    <property type="match status" value="1"/>
</dbReference>
<dbReference type="Gene3D" id="1.10.10.60">
    <property type="entry name" value="Homeodomain-like"/>
    <property type="match status" value="1"/>
</dbReference>
<keyword evidence="7" id="KW-0804">Transcription</keyword>
<evidence type="ECO:0000256" key="6">
    <source>
        <dbReference type="ARBA" id="ARBA00023155"/>
    </source>
</evidence>
<organism evidence="14">
    <name type="scientific">Ensete ventricosum</name>
    <name type="common">Abyssinian banana</name>
    <name type="synonym">Musa ensete</name>
    <dbReference type="NCBI Taxonomy" id="4639"/>
    <lineage>
        <taxon>Eukaryota</taxon>
        <taxon>Viridiplantae</taxon>
        <taxon>Streptophyta</taxon>
        <taxon>Embryophyta</taxon>
        <taxon>Tracheophyta</taxon>
        <taxon>Spermatophyta</taxon>
        <taxon>Magnoliopsida</taxon>
        <taxon>Liliopsida</taxon>
        <taxon>Zingiberales</taxon>
        <taxon>Musaceae</taxon>
        <taxon>Ensete</taxon>
    </lineage>
</organism>
<dbReference type="AlphaFoldDB" id="A0A445MG99"/>
<gene>
    <name evidence="14" type="ORF">BHM03_00022537</name>
</gene>
<feature type="DNA-binding region" description="Homeobox" evidence="9">
    <location>
        <begin position="65"/>
        <end position="124"/>
    </location>
</feature>
<protein>
    <recommendedName>
        <fullName evidence="13">Homeobox domain-containing protein</fullName>
    </recommendedName>
</protein>
<dbReference type="PROSITE" id="PS50071">
    <property type="entry name" value="HOMEOBOX_2"/>
    <property type="match status" value="1"/>
</dbReference>
<evidence type="ECO:0000256" key="10">
    <source>
        <dbReference type="RuleBase" id="RU000682"/>
    </source>
</evidence>
<dbReference type="PROSITE" id="PS00027">
    <property type="entry name" value="HOMEOBOX_1"/>
    <property type="match status" value="1"/>
</dbReference>
<dbReference type="PANTHER" id="PTHR45654">
    <property type="entry name" value="HOMEOBOX-LEUCINE ZIPPER PROTEIN MERISTEM L1"/>
    <property type="match status" value="1"/>
</dbReference>
<dbReference type="Proteomes" id="UP000290560">
    <property type="component" value="Unassembled WGS sequence"/>
</dbReference>
<dbReference type="InterPro" id="IPR042160">
    <property type="entry name" value="HD-Zip_IV"/>
</dbReference>
<proteinExistence type="inferred from homology"/>
<dbReference type="InterPro" id="IPR009057">
    <property type="entry name" value="Homeodomain-like_sf"/>
</dbReference>
<dbReference type="EMBL" id="KV875879">
    <property type="protein sequence ID" value="RZR73305.1"/>
    <property type="molecule type" value="Genomic_DNA"/>
</dbReference>
<dbReference type="SMART" id="SM00389">
    <property type="entry name" value="HOX"/>
    <property type="match status" value="1"/>
</dbReference>
<evidence type="ECO:0000256" key="12">
    <source>
        <dbReference type="SAM" id="MobiDB-lite"/>
    </source>
</evidence>
<name>A0A445MG99_ENSVE</name>
<dbReference type="PRINTS" id="PR00031">
    <property type="entry name" value="HTHREPRESSR"/>
</dbReference>
<keyword evidence="8 9" id="KW-0539">Nucleus</keyword>
<sequence>AGVFRNNAAAAAAEVEEGDEGSGGGAQGEQAGISGENSGAAGRSEEDRESNESQDDNREVGNKRKRKKYHRHTAEQIREMEALFKESPHPDEKQRQQLSKQLGLSARQVKFWFQNRRTQIKERHENSLLKSEIEKLQEENRAMREMIKKACCPNCGIATLSKDITMTTEEQQLRIENARLKAEVWLMTMWLIIRVANLYSC</sequence>
<keyword evidence="4 11" id="KW-0175">Coiled coil</keyword>
<dbReference type="GO" id="GO:0000981">
    <property type="term" value="F:DNA-binding transcription factor activity, RNA polymerase II-specific"/>
    <property type="evidence" value="ECO:0007669"/>
    <property type="project" value="InterPro"/>
</dbReference>
<evidence type="ECO:0000256" key="2">
    <source>
        <dbReference type="ARBA" id="ARBA00006789"/>
    </source>
</evidence>
<dbReference type="SUPFAM" id="SSF46689">
    <property type="entry name" value="Homeodomain-like"/>
    <property type="match status" value="1"/>
</dbReference>
<dbReference type="Pfam" id="PF00046">
    <property type="entry name" value="Homeodomain"/>
    <property type="match status" value="1"/>
</dbReference>
<keyword evidence="6 9" id="KW-0371">Homeobox</keyword>
<reference evidence="14" key="1">
    <citation type="journal article" date="2018" name="Data Brief">
        <title>Genome sequence data from 17 accessions of Ensete ventricosum, a staple food crop for millions in Ethiopia.</title>
        <authorList>
            <person name="Yemataw Z."/>
            <person name="Muzemil S."/>
            <person name="Ambachew D."/>
            <person name="Tripathi L."/>
            <person name="Tesfaye K."/>
            <person name="Chala A."/>
            <person name="Farbos A."/>
            <person name="O'Neill P."/>
            <person name="Moore K."/>
            <person name="Grant M."/>
            <person name="Studholme D.J."/>
        </authorList>
    </citation>
    <scope>NUCLEOTIDE SEQUENCE [LARGE SCALE GENOMIC DNA]</scope>
    <source>
        <tissue evidence="14">Leaf</tissue>
    </source>
</reference>
<evidence type="ECO:0000313" key="14">
    <source>
        <dbReference type="EMBL" id="RZR73305.1"/>
    </source>
</evidence>
<dbReference type="InterPro" id="IPR017970">
    <property type="entry name" value="Homeobox_CS"/>
</dbReference>
<evidence type="ECO:0000259" key="13">
    <source>
        <dbReference type="PROSITE" id="PS50071"/>
    </source>
</evidence>
<dbReference type="GO" id="GO:0003677">
    <property type="term" value="F:DNA binding"/>
    <property type="evidence" value="ECO:0007669"/>
    <property type="project" value="UniProtKB-UniRule"/>
</dbReference>
<evidence type="ECO:0000256" key="11">
    <source>
        <dbReference type="SAM" id="Coils"/>
    </source>
</evidence>
<dbReference type="InterPro" id="IPR000047">
    <property type="entry name" value="HTH_motif"/>
</dbReference>
<comment type="similarity">
    <text evidence="2">Belongs to the HD-ZIP homeobox family. Class IV subfamily.</text>
</comment>
<keyword evidence="3" id="KW-0805">Transcription regulation</keyword>
<evidence type="ECO:0000256" key="7">
    <source>
        <dbReference type="ARBA" id="ARBA00023163"/>
    </source>
</evidence>
<dbReference type="FunFam" id="1.10.10.60:FF:000229">
    <property type="entry name" value="Homeobox-leucine zipper protein HDG1"/>
    <property type="match status" value="1"/>
</dbReference>
<dbReference type="InterPro" id="IPR001356">
    <property type="entry name" value="HD"/>
</dbReference>
<evidence type="ECO:0000256" key="5">
    <source>
        <dbReference type="ARBA" id="ARBA00023125"/>
    </source>
</evidence>
<feature type="coiled-coil region" evidence="11">
    <location>
        <begin position="119"/>
        <end position="149"/>
    </location>
</feature>
<evidence type="ECO:0000256" key="1">
    <source>
        <dbReference type="ARBA" id="ARBA00004123"/>
    </source>
</evidence>
<dbReference type="CDD" id="cd00086">
    <property type="entry name" value="homeodomain"/>
    <property type="match status" value="1"/>
</dbReference>
<feature type="non-terminal residue" evidence="14">
    <location>
        <position position="1"/>
    </location>
</feature>